<keyword evidence="8" id="KW-1185">Reference proteome</keyword>
<feature type="compositionally biased region" description="Basic and acidic residues" evidence="5">
    <location>
        <begin position="856"/>
        <end position="875"/>
    </location>
</feature>
<comment type="caution">
    <text evidence="7">The sequence shown here is derived from an EMBL/GenBank/DDBJ whole genome shotgun (WGS) entry which is preliminary data.</text>
</comment>
<feature type="compositionally biased region" description="Low complexity" evidence="5">
    <location>
        <begin position="152"/>
        <end position="161"/>
    </location>
</feature>
<feature type="region of interest" description="Disordered" evidence="5">
    <location>
        <begin position="1"/>
        <end position="21"/>
    </location>
</feature>
<feature type="compositionally biased region" description="Basic and acidic residues" evidence="5">
    <location>
        <begin position="361"/>
        <end position="374"/>
    </location>
</feature>
<feature type="compositionally biased region" description="Polar residues" evidence="5">
    <location>
        <begin position="136"/>
        <end position="145"/>
    </location>
</feature>
<dbReference type="SMART" id="SM00360">
    <property type="entry name" value="RRM"/>
    <property type="match status" value="1"/>
</dbReference>
<feature type="region of interest" description="Disordered" evidence="5">
    <location>
        <begin position="544"/>
        <end position="596"/>
    </location>
</feature>
<dbReference type="SUPFAM" id="SSF54928">
    <property type="entry name" value="RNA-binding domain, RBD"/>
    <property type="match status" value="1"/>
</dbReference>
<keyword evidence="4" id="KW-0175">Coiled coil</keyword>
<feature type="compositionally biased region" description="Basic and acidic residues" evidence="5">
    <location>
        <begin position="460"/>
        <end position="484"/>
    </location>
</feature>
<dbReference type="InterPro" id="IPR012677">
    <property type="entry name" value="Nucleotide-bd_a/b_plait_sf"/>
</dbReference>
<feature type="compositionally biased region" description="Acidic residues" evidence="5">
    <location>
        <begin position="169"/>
        <end position="185"/>
    </location>
</feature>
<evidence type="ECO:0000256" key="2">
    <source>
        <dbReference type="ARBA" id="ARBA00022884"/>
    </source>
</evidence>
<feature type="domain" description="RRM" evidence="6">
    <location>
        <begin position="728"/>
        <end position="816"/>
    </location>
</feature>
<feature type="compositionally biased region" description="Basic and acidic residues" evidence="5">
    <location>
        <begin position="339"/>
        <end position="352"/>
    </location>
</feature>
<evidence type="ECO:0000313" key="7">
    <source>
        <dbReference type="EMBL" id="GAX78155.1"/>
    </source>
</evidence>
<dbReference type="GO" id="GO:0003723">
    <property type="term" value="F:RNA binding"/>
    <property type="evidence" value="ECO:0007669"/>
    <property type="project" value="UniProtKB-UniRule"/>
</dbReference>
<proteinExistence type="predicted"/>
<evidence type="ECO:0000256" key="1">
    <source>
        <dbReference type="ARBA" id="ARBA00022737"/>
    </source>
</evidence>
<dbReference type="PANTHER" id="PTHR23236">
    <property type="entry name" value="EUKARYOTIC TRANSLATION INITIATION FACTOR 4B/4H"/>
    <property type="match status" value="1"/>
</dbReference>
<dbReference type="InterPro" id="IPR000504">
    <property type="entry name" value="RRM_dom"/>
</dbReference>
<evidence type="ECO:0000256" key="3">
    <source>
        <dbReference type="PROSITE-ProRule" id="PRU00176"/>
    </source>
</evidence>
<protein>
    <recommendedName>
        <fullName evidence="6">RRM domain-containing protein</fullName>
    </recommendedName>
</protein>
<feature type="region of interest" description="Disordered" evidence="5">
    <location>
        <begin position="619"/>
        <end position="645"/>
    </location>
</feature>
<dbReference type="Proteomes" id="UP000232323">
    <property type="component" value="Unassembled WGS sequence"/>
</dbReference>
<dbReference type="InterPro" id="IPR035979">
    <property type="entry name" value="RBD_domain_sf"/>
</dbReference>
<dbReference type="OrthoDB" id="439808at2759"/>
<evidence type="ECO:0000259" key="6">
    <source>
        <dbReference type="PROSITE" id="PS50102"/>
    </source>
</evidence>
<organism evidence="7 8">
    <name type="scientific">Chlamydomonas eustigma</name>
    <dbReference type="NCBI Taxonomy" id="1157962"/>
    <lineage>
        <taxon>Eukaryota</taxon>
        <taxon>Viridiplantae</taxon>
        <taxon>Chlorophyta</taxon>
        <taxon>core chlorophytes</taxon>
        <taxon>Chlorophyceae</taxon>
        <taxon>CS clade</taxon>
        <taxon>Chlamydomonadales</taxon>
        <taxon>Chlamydomonadaceae</taxon>
        <taxon>Chlamydomonas</taxon>
    </lineage>
</organism>
<dbReference type="Pfam" id="PF00076">
    <property type="entry name" value="RRM_1"/>
    <property type="match status" value="1"/>
</dbReference>
<dbReference type="STRING" id="1157962.A0A250X4Z7"/>
<feature type="region of interest" description="Disordered" evidence="5">
    <location>
        <begin position="126"/>
        <end position="396"/>
    </location>
</feature>
<dbReference type="PROSITE" id="PS50102">
    <property type="entry name" value="RRM"/>
    <property type="match status" value="1"/>
</dbReference>
<dbReference type="Gene3D" id="3.30.70.330">
    <property type="match status" value="1"/>
</dbReference>
<dbReference type="AlphaFoldDB" id="A0A250X4Z7"/>
<reference evidence="7 8" key="1">
    <citation type="submission" date="2017-08" db="EMBL/GenBank/DDBJ databases">
        <title>Acidophilic green algal genome provides insights into adaptation to an acidic environment.</title>
        <authorList>
            <person name="Hirooka S."/>
            <person name="Hirose Y."/>
            <person name="Kanesaki Y."/>
            <person name="Higuchi S."/>
            <person name="Fujiwara T."/>
            <person name="Onuma R."/>
            <person name="Era A."/>
            <person name="Ohbayashi R."/>
            <person name="Uzuka A."/>
            <person name="Nozaki H."/>
            <person name="Yoshikawa H."/>
            <person name="Miyagishima S.Y."/>
        </authorList>
    </citation>
    <scope>NUCLEOTIDE SEQUENCE [LARGE SCALE GENOMIC DNA]</scope>
    <source>
        <strain evidence="7 8">NIES-2499</strain>
    </source>
</reference>
<sequence length="881" mass="93984">MFFPSKYRNRGAKSGKGKNKGSEYVLETNTAALQHMATVAVKFDLKSPAAQKLQAAVFEKIKEIWDSTLQDDAVAQYAVALASRGSDRKKLETSLGSMLGENTAKDLCEWLMKYIRLHRDELAQTKEASKKAVKSSDPSAQQKSGSVKHKAQAPPAVSSAASEEHPLLQDEEQLPDDDLLEEETAVGEQALAAAQAEAAGFHELQKEAAQDSNLAVGKEAGSKKPRPNQSESVDRNEDRRTGKYVEDTKASNRGLDRHDSSERRHDRDRDREQDGCRVEQREERTNRTTVREEERPRDRVREWDRGKRWRDDIEHEDRRGGSHGSGKMERGGQGAGSHQGDRERLHSDEFQRHSTHGRSGSRYEKHDAGLRVEVGEGSTAQANAEDPVSPSPRTRLRSAVVVAEDVAKITKGSSLLFRNALMGSVGLTGSDVGRGAKPKAGDDSGSIRGSIQRKRGAAAELKEETALDREAEQTSREAPKRGSIFDRIQPAAAAACSEEQVVAPSRAPLVVGMNADKGPLVVGMNADKGPGCLPVLARLGTGASKRSAPLNDEGPPYEDALRPSAPKQPCLISEGKGKGPGSRLDPAAVSLAQPPEAEQSAVAASSAAVTRGAGLGLKSAAGRGLGPGPRSAAGRSTGPGPRAAVSKPLSVAATVYTPGPTVKPAAAPAAACVSTDSLVVEGAAKNPIKPSVEEVKPRSNSLDPAKRLQEMAAEIERLEAQIRAASRRTVVMERLPLGATEEHIRTFFRLCGKPQAITLLKDSTTGKPVGSAHVEFDNEKSVHSAVELNGCLLVPAGNANSTLLGNSPVLVYRKTAAPKKLKSVESGTGGGHSLSSAPARVTAALNGKLKSHVWKREESTTAVKPMDKDNSKTLEAEFEVV</sequence>
<evidence type="ECO:0000256" key="5">
    <source>
        <dbReference type="SAM" id="MobiDB-lite"/>
    </source>
</evidence>
<gene>
    <name evidence="7" type="ORF">CEUSTIGMA_g5597.t1</name>
</gene>
<evidence type="ECO:0000313" key="8">
    <source>
        <dbReference type="Proteomes" id="UP000232323"/>
    </source>
</evidence>
<feature type="region of interest" description="Disordered" evidence="5">
    <location>
        <begin position="430"/>
        <end position="484"/>
    </location>
</feature>
<accession>A0A250X4Z7</accession>
<dbReference type="EMBL" id="BEGY01000030">
    <property type="protein sequence ID" value="GAX78155.1"/>
    <property type="molecule type" value="Genomic_DNA"/>
</dbReference>
<keyword evidence="1" id="KW-0677">Repeat</keyword>
<feature type="compositionally biased region" description="Basic residues" evidence="5">
    <location>
        <begin position="7"/>
        <end position="19"/>
    </location>
</feature>
<evidence type="ECO:0000256" key="4">
    <source>
        <dbReference type="SAM" id="Coils"/>
    </source>
</evidence>
<feature type="compositionally biased region" description="Low complexity" evidence="5">
    <location>
        <begin position="186"/>
        <end position="199"/>
    </location>
</feature>
<feature type="coiled-coil region" evidence="4">
    <location>
        <begin position="705"/>
        <end position="735"/>
    </location>
</feature>
<keyword evidence="2 3" id="KW-0694">RNA-binding</keyword>
<dbReference type="PANTHER" id="PTHR23236:SF119">
    <property type="entry name" value="NUCLEAR RNA-BINDING PROTEIN SART-3"/>
    <property type="match status" value="1"/>
</dbReference>
<feature type="region of interest" description="Disordered" evidence="5">
    <location>
        <begin position="856"/>
        <end position="881"/>
    </location>
</feature>
<name>A0A250X4Z7_9CHLO</name>
<feature type="compositionally biased region" description="Basic and acidic residues" evidence="5">
    <location>
        <begin position="232"/>
        <end position="330"/>
    </location>
</feature>